<dbReference type="AlphaFoldDB" id="A0A937RQD8"/>
<feature type="region of interest" description="Disordered" evidence="7">
    <location>
        <begin position="105"/>
        <end position="140"/>
    </location>
</feature>
<dbReference type="GO" id="GO:0008270">
    <property type="term" value="F:zinc ion binding"/>
    <property type="evidence" value="ECO:0007669"/>
    <property type="project" value="InterPro"/>
</dbReference>
<evidence type="ECO:0000313" key="9">
    <source>
        <dbReference type="EMBL" id="MBL7633004.1"/>
    </source>
</evidence>
<dbReference type="PANTHER" id="PTHR42940">
    <property type="entry name" value="ALCOHOL DEHYDROGENASE 1-RELATED"/>
    <property type="match status" value="1"/>
</dbReference>
<dbReference type="EC" id="1.1.1.1" evidence="2"/>
<dbReference type="PANTHER" id="PTHR42940:SF3">
    <property type="entry name" value="ALCOHOL DEHYDROGENASE 1-RELATED"/>
    <property type="match status" value="1"/>
</dbReference>
<keyword evidence="6" id="KW-0520">NAD</keyword>
<dbReference type="Gene3D" id="3.90.180.10">
    <property type="entry name" value="Medium-chain alcohol dehydrogenases, catalytic domain"/>
    <property type="match status" value="1"/>
</dbReference>
<keyword evidence="3" id="KW-0479">Metal-binding</keyword>
<evidence type="ECO:0000256" key="3">
    <source>
        <dbReference type="ARBA" id="ARBA00022723"/>
    </source>
</evidence>
<evidence type="ECO:0000259" key="8">
    <source>
        <dbReference type="Pfam" id="PF08240"/>
    </source>
</evidence>
<evidence type="ECO:0000256" key="5">
    <source>
        <dbReference type="ARBA" id="ARBA00023002"/>
    </source>
</evidence>
<dbReference type="EMBL" id="JAEACQ010000363">
    <property type="protein sequence ID" value="MBL7633004.1"/>
    <property type="molecule type" value="Genomic_DNA"/>
</dbReference>
<dbReference type="InterPro" id="IPR002328">
    <property type="entry name" value="ADH_Zn_CS"/>
</dbReference>
<accession>A0A937RQD8</accession>
<keyword evidence="10" id="KW-1185">Reference proteome</keyword>
<reference evidence="9" key="1">
    <citation type="submission" date="2020-12" db="EMBL/GenBank/DDBJ databases">
        <title>Genomic characterization of non-nitrogen-fixing Frankia strains.</title>
        <authorList>
            <person name="Carlos-Shanley C."/>
            <person name="Guerra T."/>
            <person name="Hahn D."/>
        </authorList>
    </citation>
    <scope>NUCLEOTIDE SEQUENCE</scope>
    <source>
        <strain evidence="9">CN6</strain>
    </source>
</reference>
<proteinExistence type="predicted"/>
<evidence type="ECO:0000256" key="2">
    <source>
        <dbReference type="ARBA" id="ARBA00013190"/>
    </source>
</evidence>
<organism evidence="9 10">
    <name type="scientific">Frankia nepalensis</name>
    <dbReference type="NCBI Taxonomy" id="1836974"/>
    <lineage>
        <taxon>Bacteria</taxon>
        <taxon>Bacillati</taxon>
        <taxon>Actinomycetota</taxon>
        <taxon>Actinomycetes</taxon>
        <taxon>Frankiales</taxon>
        <taxon>Frankiaceae</taxon>
        <taxon>Frankia</taxon>
    </lineage>
</organism>
<evidence type="ECO:0000313" key="10">
    <source>
        <dbReference type="Proteomes" id="UP000604475"/>
    </source>
</evidence>
<dbReference type="InterPro" id="IPR013154">
    <property type="entry name" value="ADH-like_N"/>
</dbReference>
<evidence type="ECO:0000256" key="1">
    <source>
        <dbReference type="ARBA" id="ARBA00001947"/>
    </source>
</evidence>
<sequence>MDPVQGDLTSADAGAPAVGGGAPAVDAGMPAVSVATGEYAAVRVWAGGSRFETHHVPLPVPGDGEILVRVRLATVCASDAHTATGRRPGPCPSVLGHEGVGQVVAVGGGARRPPAPPRPPPPPRAGPPPPPRGPPPRLAGRWKRLSFFSRVSPPGGDCGLA</sequence>
<dbReference type="SUPFAM" id="SSF50129">
    <property type="entry name" value="GroES-like"/>
    <property type="match status" value="1"/>
</dbReference>
<protein>
    <recommendedName>
        <fullName evidence="2">alcohol dehydrogenase</fullName>
        <ecNumber evidence="2">1.1.1.1</ecNumber>
    </recommendedName>
</protein>
<keyword evidence="4" id="KW-0862">Zinc</keyword>
<feature type="domain" description="Alcohol dehydrogenase-like N-terminal" evidence="8">
    <location>
        <begin position="62"/>
        <end position="111"/>
    </location>
</feature>
<name>A0A937RQD8_9ACTN</name>
<feature type="compositionally biased region" description="Pro residues" evidence="7">
    <location>
        <begin position="113"/>
        <end position="137"/>
    </location>
</feature>
<keyword evidence="5" id="KW-0560">Oxidoreductase</keyword>
<feature type="region of interest" description="Disordered" evidence="7">
    <location>
        <begin position="1"/>
        <end position="22"/>
    </location>
</feature>
<dbReference type="Proteomes" id="UP000604475">
    <property type="component" value="Unassembled WGS sequence"/>
</dbReference>
<evidence type="ECO:0000256" key="6">
    <source>
        <dbReference type="ARBA" id="ARBA00023027"/>
    </source>
</evidence>
<dbReference type="GO" id="GO:0004022">
    <property type="term" value="F:alcohol dehydrogenase (NAD+) activity"/>
    <property type="evidence" value="ECO:0007669"/>
    <property type="project" value="UniProtKB-EC"/>
</dbReference>
<dbReference type="Pfam" id="PF08240">
    <property type="entry name" value="ADH_N"/>
    <property type="match status" value="1"/>
</dbReference>
<evidence type="ECO:0000256" key="7">
    <source>
        <dbReference type="SAM" id="MobiDB-lite"/>
    </source>
</evidence>
<comment type="cofactor">
    <cofactor evidence="1">
        <name>Zn(2+)</name>
        <dbReference type="ChEBI" id="CHEBI:29105"/>
    </cofactor>
</comment>
<comment type="caution">
    <text evidence="9">The sequence shown here is derived from an EMBL/GenBank/DDBJ whole genome shotgun (WGS) entry which is preliminary data.</text>
</comment>
<dbReference type="GO" id="GO:0005737">
    <property type="term" value="C:cytoplasm"/>
    <property type="evidence" value="ECO:0007669"/>
    <property type="project" value="TreeGrafter"/>
</dbReference>
<evidence type="ECO:0000256" key="4">
    <source>
        <dbReference type="ARBA" id="ARBA00022833"/>
    </source>
</evidence>
<gene>
    <name evidence="9" type="ORF">I7412_38800</name>
</gene>
<feature type="non-terminal residue" evidence="9">
    <location>
        <position position="161"/>
    </location>
</feature>
<dbReference type="PROSITE" id="PS00059">
    <property type="entry name" value="ADH_ZINC"/>
    <property type="match status" value="1"/>
</dbReference>
<dbReference type="InterPro" id="IPR011032">
    <property type="entry name" value="GroES-like_sf"/>
</dbReference>